<protein>
    <submittedName>
        <fullName evidence="3">Uncharacterized protein</fullName>
    </submittedName>
</protein>
<keyword evidence="5" id="KW-1185">Reference proteome</keyword>
<dbReference type="EMBL" id="FNED01000022">
    <property type="protein sequence ID" value="SDJ61760.1"/>
    <property type="molecule type" value="Genomic_DNA"/>
</dbReference>
<proteinExistence type="predicted"/>
<evidence type="ECO:0000313" key="3">
    <source>
        <dbReference type="EMBL" id="KON96984.1"/>
    </source>
</evidence>
<gene>
    <name evidence="3" type="ORF">AF333_17380</name>
    <name evidence="4" type="ORF">SAMN04487909_12261</name>
</gene>
<organism evidence="3 5">
    <name type="scientific">Aneurinibacillus migulanus</name>
    <name type="common">Bacillus migulanus</name>
    <dbReference type="NCBI Taxonomy" id="47500"/>
    <lineage>
        <taxon>Bacteria</taxon>
        <taxon>Bacillati</taxon>
        <taxon>Bacillota</taxon>
        <taxon>Bacilli</taxon>
        <taxon>Bacillales</taxon>
        <taxon>Paenibacillaceae</taxon>
        <taxon>Aneurinibacillus group</taxon>
        <taxon>Aneurinibacillus</taxon>
    </lineage>
</organism>
<evidence type="ECO:0000313" key="4">
    <source>
        <dbReference type="EMBL" id="SDJ61760.1"/>
    </source>
</evidence>
<dbReference type="Proteomes" id="UP000037269">
    <property type="component" value="Unassembled WGS sequence"/>
</dbReference>
<evidence type="ECO:0000256" key="1">
    <source>
        <dbReference type="SAM" id="Coils"/>
    </source>
</evidence>
<evidence type="ECO:0000256" key="2">
    <source>
        <dbReference type="SAM" id="Phobius"/>
    </source>
</evidence>
<dbReference type="GeneID" id="42306940"/>
<feature type="transmembrane region" description="Helical" evidence="2">
    <location>
        <begin position="53"/>
        <end position="77"/>
    </location>
</feature>
<keyword evidence="2" id="KW-0812">Transmembrane</keyword>
<accession>A0A0D1YGX4</accession>
<keyword evidence="2" id="KW-1133">Transmembrane helix</keyword>
<keyword evidence="2" id="KW-0472">Membrane</keyword>
<reference evidence="4 6" key="2">
    <citation type="submission" date="2016-10" db="EMBL/GenBank/DDBJ databases">
        <authorList>
            <person name="de Groot N.N."/>
        </authorList>
    </citation>
    <scope>NUCLEOTIDE SEQUENCE [LARGE SCALE GENOMIC DNA]</scope>
    <source>
        <strain evidence="4 6">DSM 2895</strain>
    </source>
</reference>
<dbReference type="RefSeq" id="WP_043064596.1">
    <property type="nucleotide sequence ID" value="NZ_BJOA01000223.1"/>
</dbReference>
<feature type="coiled-coil region" evidence="1">
    <location>
        <begin position="6"/>
        <end position="33"/>
    </location>
</feature>
<name>A0A0D1YGX4_ANEMI</name>
<sequence>MENEAEQQIINELRHIRNEMEIIQNDIRQLKKEQHLIDQSKVSWEFLKMVQSFLLGFFGVAMLMILLGVLMIIMRWLGIY</sequence>
<dbReference type="AlphaFoldDB" id="A0A0D1YGX4"/>
<dbReference type="Proteomes" id="UP000182836">
    <property type="component" value="Unassembled WGS sequence"/>
</dbReference>
<dbReference type="PATRIC" id="fig|47500.8.peg.3850"/>
<evidence type="ECO:0000313" key="6">
    <source>
        <dbReference type="Proteomes" id="UP000182836"/>
    </source>
</evidence>
<evidence type="ECO:0000313" key="5">
    <source>
        <dbReference type="Proteomes" id="UP000037269"/>
    </source>
</evidence>
<keyword evidence="1" id="KW-0175">Coiled coil</keyword>
<dbReference type="EMBL" id="LGUG01000004">
    <property type="protein sequence ID" value="KON96984.1"/>
    <property type="molecule type" value="Genomic_DNA"/>
</dbReference>
<reference evidence="3 5" key="1">
    <citation type="submission" date="2015-07" db="EMBL/GenBank/DDBJ databases">
        <title>Fjat-14205 dsm 2895.</title>
        <authorList>
            <person name="Liu B."/>
            <person name="Wang J."/>
            <person name="Zhu Y."/>
            <person name="Liu G."/>
            <person name="Chen Q."/>
            <person name="Chen Z."/>
            <person name="Lan J."/>
            <person name="Che J."/>
            <person name="Ge C."/>
            <person name="Shi H."/>
            <person name="Pan Z."/>
            <person name="Liu X."/>
        </authorList>
    </citation>
    <scope>NUCLEOTIDE SEQUENCE [LARGE SCALE GENOMIC DNA]</scope>
    <source>
        <strain evidence="3 5">DSM 2895</strain>
    </source>
</reference>